<dbReference type="InterPro" id="IPR020904">
    <property type="entry name" value="Sc_DH/Rdtase_CS"/>
</dbReference>
<evidence type="ECO:0000313" key="6">
    <source>
        <dbReference type="Proteomes" id="UP000008037"/>
    </source>
</evidence>
<dbReference type="KEGG" id="nga:Ngar_c35180"/>
<dbReference type="PANTHER" id="PTHR43115:SF4">
    <property type="entry name" value="DEHYDROGENASE_REDUCTASE SDR FAMILY MEMBER 11"/>
    <property type="match status" value="1"/>
</dbReference>
<dbReference type="InterPro" id="IPR002347">
    <property type="entry name" value="SDR_fam"/>
</dbReference>
<evidence type="ECO:0000256" key="2">
    <source>
        <dbReference type="ARBA" id="ARBA00023002"/>
    </source>
</evidence>
<dbReference type="PRINTS" id="PR00081">
    <property type="entry name" value="GDHRDH"/>
</dbReference>
<dbReference type="SMART" id="SM00822">
    <property type="entry name" value="PKS_KR"/>
    <property type="match status" value="1"/>
</dbReference>
<dbReference type="InterPro" id="IPR036291">
    <property type="entry name" value="NAD(P)-bd_dom_sf"/>
</dbReference>
<comment type="similarity">
    <text evidence="1 3">Belongs to the short-chain dehydrogenases/reductases (SDR) family.</text>
</comment>
<sequence length="249" mass="26999">MTIKGKVAIITGASSGIGYATALALSKAGAKVAAGARRTDRLESLQSEIAKNGGEVFIQRLDVTKKQECDAFVDAVIKKWGTVDILINNAGLMPLSFFKNLKVDEWDRMIDVNIKGVLYCTAAVITHMINKKSGHIINISSVAGRTVFPAGSVYCATKHAVVAFSEGLRQEVSQRANIRVTCIEPGVVATELLNTITDKSLEKYVQTTKQQEAQQLQSEDIANAILFAVQAPDHVSVNEILIRPTTQER</sequence>
<reference evidence="5 6" key="1">
    <citation type="journal article" date="2012" name="Environ. Microbiol.">
        <title>The genome of the ammonia-oxidizing Candidatus Nitrososphaera gargensis: insights into metabolic versatility and environmental adaptations.</title>
        <authorList>
            <person name="Spang A."/>
            <person name="Poehlein A."/>
            <person name="Offre P."/>
            <person name="Zumbragel S."/>
            <person name="Haider S."/>
            <person name="Rychlik N."/>
            <person name="Nowka B."/>
            <person name="Schmeisser C."/>
            <person name="Lebedeva E.V."/>
            <person name="Rattei T."/>
            <person name="Bohm C."/>
            <person name="Schmid M."/>
            <person name="Galushko A."/>
            <person name="Hatzenpichler R."/>
            <person name="Weinmaier T."/>
            <person name="Daniel R."/>
            <person name="Schleper C."/>
            <person name="Spieck E."/>
            <person name="Streit W."/>
            <person name="Wagner M."/>
        </authorList>
    </citation>
    <scope>NUCLEOTIDE SEQUENCE [LARGE SCALE GENOMIC DNA]</scope>
    <source>
        <strain evidence="6">Ga9.2</strain>
    </source>
</reference>
<dbReference type="EC" id="1.1.1.-" evidence="5"/>
<dbReference type="PRINTS" id="PR00080">
    <property type="entry name" value="SDRFAMILY"/>
</dbReference>
<dbReference type="FunFam" id="3.40.50.720:FF:000047">
    <property type="entry name" value="NADP-dependent L-serine/L-allo-threonine dehydrogenase"/>
    <property type="match status" value="1"/>
</dbReference>
<evidence type="ECO:0000313" key="5">
    <source>
        <dbReference type="EMBL" id="AFU60431.1"/>
    </source>
</evidence>
<dbReference type="STRING" id="1237085.Ngar_c35180"/>
<evidence type="ECO:0000256" key="1">
    <source>
        <dbReference type="ARBA" id="ARBA00006484"/>
    </source>
</evidence>
<dbReference type="PATRIC" id="fig|1237085.11.peg.3521"/>
<dbReference type="OrthoDB" id="7442at2157"/>
<evidence type="ECO:0000256" key="3">
    <source>
        <dbReference type="RuleBase" id="RU000363"/>
    </source>
</evidence>
<dbReference type="SUPFAM" id="SSF51735">
    <property type="entry name" value="NAD(P)-binding Rossmann-fold domains"/>
    <property type="match status" value="1"/>
</dbReference>
<dbReference type="Proteomes" id="UP000008037">
    <property type="component" value="Chromosome"/>
</dbReference>
<protein>
    <submittedName>
        <fullName evidence="5">Putative short-chain dehydrogenase/reductase Sdr</fullName>
        <ecNumber evidence="5">1.1.1.-</ecNumber>
    </submittedName>
</protein>
<dbReference type="RefSeq" id="WP_015020963.1">
    <property type="nucleotide sequence ID" value="NC_018719.1"/>
</dbReference>
<dbReference type="PANTHER" id="PTHR43115">
    <property type="entry name" value="DEHYDROGENASE/REDUCTASE SDR FAMILY MEMBER 11"/>
    <property type="match status" value="1"/>
</dbReference>
<keyword evidence="2 5" id="KW-0560">Oxidoreductase</keyword>
<feature type="domain" description="Ketoreductase" evidence="4">
    <location>
        <begin position="6"/>
        <end position="191"/>
    </location>
</feature>
<dbReference type="PROSITE" id="PS00061">
    <property type="entry name" value="ADH_SHORT"/>
    <property type="match status" value="1"/>
</dbReference>
<dbReference type="HOGENOM" id="CLU_010194_2_10_2"/>
<proteinExistence type="inferred from homology"/>
<dbReference type="Gene3D" id="3.40.50.720">
    <property type="entry name" value="NAD(P)-binding Rossmann-like Domain"/>
    <property type="match status" value="1"/>
</dbReference>
<dbReference type="GeneID" id="13797329"/>
<evidence type="ECO:0000259" key="4">
    <source>
        <dbReference type="SMART" id="SM00822"/>
    </source>
</evidence>
<dbReference type="AlphaFoldDB" id="K0IG98"/>
<organism evidence="5 6">
    <name type="scientific">Nitrososphaera gargensis (strain Ga9.2)</name>
    <dbReference type="NCBI Taxonomy" id="1237085"/>
    <lineage>
        <taxon>Archaea</taxon>
        <taxon>Nitrososphaerota</taxon>
        <taxon>Nitrososphaeria</taxon>
        <taxon>Nitrososphaerales</taxon>
        <taxon>Nitrososphaeraceae</taxon>
        <taxon>Nitrososphaera</taxon>
    </lineage>
</organism>
<gene>
    <name evidence="5" type="primary">sdr4</name>
    <name evidence="5" type="ordered locus">Ngar_c35180</name>
</gene>
<dbReference type="PIRSF" id="PIRSF000126">
    <property type="entry name" value="11-beta-HSD1"/>
    <property type="match status" value="1"/>
</dbReference>
<dbReference type="Pfam" id="PF00106">
    <property type="entry name" value="adh_short"/>
    <property type="match status" value="1"/>
</dbReference>
<accession>K0IG98</accession>
<dbReference type="GO" id="GO:0016616">
    <property type="term" value="F:oxidoreductase activity, acting on the CH-OH group of donors, NAD or NADP as acceptor"/>
    <property type="evidence" value="ECO:0007669"/>
    <property type="project" value="UniProtKB-ARBA"/>
</dbReference>
<name>K0IG98_NITGG</name>
<dbReference type="EMBL" id="CP002408">
    <property type="protein sequence ID" value="AFU60431.1"/>
    <property type="molecule type" value="Genomic_DNA"/>
</dbReference>
<dbReference type="InterPro" id="IPR057326">
    <property type="entry name" value="KR_dom"/>
</dbReference>
<keyword evidence="6" id="KW-1185">Reference proteome</keyword>
<dbReference type="InParanoid" id="K0IG98"/>